<sequence length="144" mass="16369">MTLERLEFTSITLHISPINETTKELSVSFINLDVHSLNFSLVEQTNFSNTTLNNSVTPLFASEDILTSDDLIISSSSQNIKKKNKQPLTKDDTNSDNKLWMIWLLNCGKTSAQVHEKMQGLVKKYTEEKKEETGKGISKWLTFI</sequence>
<dbReference type="Proteomes" id="UP000789901">
    <property type="component" value="Unassembled WGS sequence"/>
</dbReference>
<dbReference type="EMBL" id="CAJVQB010005442">
    <property type="protein sequence ID" value="CAG8661975.1"/>
    <property type="molecule type" value="Genomic_DNA"/>
</dbReference>
<gene>
    <name evidence="1" type="ORF">GMARGA_LOCUS9930</name>
</gene>
<keyword evidence="2" id="KW-1185">Reference proteome</keyword>
<protein>
    <submittedName>
        <fullName evidence="1">33434_t:CDS:1</fullName>
    </submittedName>
</protein>
<organism evidence="1 2">
    <name type="scientific">Gigaspora margarita</name>
    <dbReference type="NCBI Taxonomy" id="4874"/>
    <lineage>
        <taxon>Eukaryota</taxon>
        <taxon>Fungi</taxon>
        <taxon>Fungi incertae sedis</taxon>
        <taxon>Mucoromycota</taxon>
        <taxon>Glomeromycotina</taxon>
        <taxon>Glomeromycetes</taxon>
        <taxon>Diversisporales</taxon>
        <taxon>Gigasporaceae</taxon>
        <taxon>Gigaspora</taxon>
    </lineage>
</organism>
<evidence type="ECO:0000313" key="2">
    <source>
        <dbReference type="Proteomes" id="UP000789901"/>
    </source>
</evidence>
<name>A0ABN7URV9_GIGMA</name>
<reference evidence="1 2" key="1">
    <citation type="submission" date="2021-06" db="EMBL/GenBank/DDBJ databases">
        <authorList>
            <person name="Kallberg Y."/>
            <person name="Tangrot J."/>
            <person name="Rosling A."/>
        </authorList>
    </citation>
    <scope>NUCLEOTIDE SEQUENCE [LARGE SCALE GENOMIC DNA]</scope>
    <source>
        <strain evidence="1 2">120-4 pot B 10/14</strain>
    </source>
</reference>
<proteinExistence type="predicted"/>
<accession>A0ABN7URV9</accession>
<evidence type="ECO:0000313" key="1">
    <source>
        <dbReference type="EMBL" id="CAG8661975.1"/>
    </source>
</evidence>
<comment type="caution">
    <text evidence="1">The sequence shown here is derived from an EMBL/GenBank/DDBJ whole genome shotgun (WGS) entry which is preliminary data.</text>
</comment>